<gene>
    <name evidence="1" type="ORF">GCM10009864_78280</name>
</gene>
<sequence length="1007" mass="108204">MSHDTDQPLLSYAHALSPTPFYAGSPLAEVEITATIPTDIDCTKLVFQLPVGTGKEALLAPDAWKAVQGIKPSEGDWTLDKEPNVQGRFTATTPSKPKGTFAFRFKQITVQGHHGTAKVAVTETSAPAGQTPRDRPASVLVQKVSPAVRFSDLRATPPDVECGKPVTLSWKGSGTAEYTVYYGLGQTAPKPQLKDDRWTTTVPSMTSATTFVVKAEGTDDNETVRNYQSVHVTVRKPVVSVGDLSVRTSTQLFGTPVKHPHAWKGAFIALAKTDGLLLYQPTHSIAGQRTSRVFANVFTDAQLSHTQRRTVRHSAEKPKTPSAICLPVPAGSKIEIHALIKPDSGTMWWIPFGGEGLTLAKTDEAERTTAAGGAPAPRLNYAYKPHDTNVSTSAPNKVTFVLYADAASPEEKLSKLTVTLPVGESPQHLTESLSGINSQYTRWNSFTKVDDHYEADPGQDEIFRITPETLTLADVAINKATGVADIEIREVRGDTPSLPVKLRVRKGAPELKMQDLRADPPTVRRGGQARITWRATALAHVKYELVWEGGRHDVSSVNDHTVKGLRRTTPVTLTAYDTRQNNKVLHSLTIVVSVSEPDLAANTLKVARKCTVLGRRQSWEPAFTSAWEARADTDGLLVLSAINKRPDVSLSSDIAGTDAQDTRGKKEPVTLDVTVTAPGGNPYSVRSLAYDPDENHGDLLPVGIVAPVPRGASVRIARDPVNSYEIESLLTWLPFGAGELRVHRNQERQKNPEQEEITHATVVSPETGDTATAPQGADGGRARLISGFRPDGLHIPHAKNVILSWTAAPSTTLTLVYRDAKAETRTEDVTGKAEMTVRGLTQDTAFTLIASEGRYGTGKLLEVATVVVTVTHPDADFTDLHVSGRTNIIGLPEAVPYTFTSGYTKTNVPTDGFLVGYISDTSASGSKVPVTVTPAGGTPYGMTLYSARSADGATTVPDVVFLPVPKGATLTINASTVHSTGGAADQEESRGGPTASLFWIPLCGRTR</sequence>
<evidence type="ECO:0000313" key="2">
    <source>
        <dbReference type="Proteomes" id="UP001500994"/>
    </source>
</evidence>
<dbReference type="EMBL" id="BAAARK010000059">
    <property type="protein sequence ID" value="GAA2692080.1"/>
    <property type="molecule type" value="Genomic_DNA"/>
</dbReference>
<organism evidence="1 2">
    <name type="scientific">Streptomyces lunalinharesii</name>
    <dbReference type="NCBI Taxonomy" id="333384"/>
    <lineage>
        <taxon>Bacteria</taxon>
        <taxon>Bacillati</taxon>
        <taxon>Actinomycetota</taxon>
        <taxon>Actinomycetes</taxon>
        <taxon>Kitasatosporales</taxon>
        <taxon>Streptomycetaceae</taxon>
        <taxon>Streptomyces</taxon>
    </lineage>
</organism>
<dbReference type="Proteomes" id="UP001500994">
    <property type="component" value="Unassembled WGS sequence"/>
</dbReference>
<dbReference type="RefSeq" id="WP_344584600.1">
    <property type="nucleotide sequence ID" value="NZ_BAAARK010000059.1"/>
</dbReference>
<name>A0ABP6FI02_9ACTN</name>
<reference evidence="2" key="1">
    <citation type="journal article" date="2019" name="Int. J. Syst. Evol. Microbiol.">
        <title>The Global Catalogue of Microorganisms (GCM) 10K type strain sequencing project: providing services to taxonomists for standard genome sequencing and annotation.</title>
        <authorList>
            <consortium name="The Broad Institute Genomics Platform"/>
            <consortium name="The Broad Institute Genome Sequencing Center for Infectious Disease"/>
            <person name="Wu L."/>
            <person name="Ma J."/>
        </authorList>
    </citation>
    <scope>NUCLEOTIDE SEQUENCE [LARGE SCALE GENOMIC DNA]</scope>
    <source>
        <strain evidence="2">JCM 16374</strain>
    </source>
</reference>
<keyword evidence="2" id="KW-1185">Reference proteome</keyword>
<comment type="caution">
    <text evidence="1">The sequence shown here is derived from an EMBL/GenBank/DDBJ whole genome shotgun (WGS) entry which is preliminary data.</text>
</comment>
<proteinExistence type="predicted"/>
<protein>
    <submittedName>
        <fullName evidence="1">Uncharacterized protein</fullName>
    </submittedName>
</protein>
<accession>A0ABP6FI02</accession>
<evidence type="ECO:0000313" key="1">
    <source>
        <dbReference type="EMBL" id="GAA2692080.1"/>
    </source>
</evidence>